<reference evidence="11 12" key="1">
    <citation type="journal article" date="2019" name="Genome Biol. Evol.">
        <title>The Rhododendron genome and chromosomal organization provide insight into shared whole-genome duplications across the heath family (Ericaceae).</title>
        <authorList>
            <person name="Soza V.L."/>
            <person name="Lindsley D."/>
            <person name="Waalkes A."/>
            <person name="Ramage E."/>
            <person name="Patwardhan R.P."/>
            <person name="Burton J.N."/>
            <person name="Adey A."/>
            <person name="Kumar A."/>
            <person name="Qiu R."/>
            <person name="Shendure J."/>
            <person name="Hall B."/>
        </authorList>
    </citation>
    <scope>NUCLEOTIDE SEQUENCE [LARGE SCALE GENOMIC DNA]</scope>
    <source>
        <strain evidence="11">RSF 1966-606</strain>
    </source>
</reference>
<comment type="subcellular location">
    <subcellularLocation>
        <location evidence="1">Cytoplasm</location>
        <location evidence="1">Cytosol</location>
    </subcellularLocation>
</comment>
<evidence type="ECO:0000256" key="10">
    <source>
        <dbReference type="SAM" id="Phobius"/>
    </source>
</evidence>
<evidence type="ECO:0000256" key="3">
    <source>
        <dbReference type="ARBA" id="ARBA00022490"/>
    </source>
</evidence>
<keyword evidence="10" id="KW-0812">Transmembrane</keyword>
<dbReference type="SUPFAM" id="SSF100950">
    <property type="entry name" value="NagB/RpiA/CoA transferase-like"/>
    <property type="match status" value="1"/>
</dbReference>
<dbReference type="GO" id="GO:0005085">
    <property type="term" value="F:guanyl-nucleotide exchange factor activity"/>
    <property type="evidence" value="ECO:0007669"/>
    <property type="project" value="TreeGrafter"/>
</dbReference>
<dbReference type="InterPro" id="IPR037171">
    <property type="entry name" value="NagB/RpiA_transferase-like"/>
</dbReference>
<evidence type="ECO:0000313" key="12">
    <source>
        <dbReference type="Proteomes" id="UP000428333"/>
    </source>
</evidence>
<organism evidence="11 12">
    <name type="scientific">Rhododendron williamsianum</name>
    <dbReference type="NCBI Taxonomy" id="262921"/>
    <lineage>
        <taxon>Eukaryota</taxon>
        <taxon>Viridiplantae</taxon>
        <taxon>Streptophyta</taxon>
        <taxon>Embryophyta</taxon>
        <taxon>Tracheophyta</taxon>
        <taxon>Spermatophyta</taxon>
        <taxon>Magnoliopsida</taxon>
        <taxon>eudicotyledons</taxon>
        <taxon>Gunneridae</taxon>
        <taxon>Pentapetalae</taxon>
        <taxon>asterids</taxon>
        <taxon>Ericales</taxon>
        <taxon>Ericaceae</taxon>
        <taxon>Ericoideae</taxon>
        <taxon>Rhodoreae</taxon>
        <taxon>Rhododendron</taxon>
    </lineage>
</organism>
<dbReference type="EMBL" id="QEFC01002319">
    <property type="protein sequence ID" value="KAE9453020.1"/>
    <property type="molecule type" value="Genomic_DNA"/>
</dbReference>
<proteinExistence type="inferred from homology"/>
<dbReference type="InterPro" id="IPR000649">
    <property type="entry name" value="IF-2B-related"/>
</dbReference>
<dbReference type="FunFam" id="3.40.50.10470:FF:000005">
    <property type="entry name" value="translation initiation factor eIF-2B subunit beta"/>
    <property type="match status" value="1"/>
</dbReference>
<comment type="similarity">
    <text evidence="2 9">Belongs to the eIF-2B alpha/beta/delta subunits family.</text>
</comment>
<keyword evidence="4" id="KW-0396">Initiation factor</keyword>
<dbReference type="OrthoDB" id="269919at2759"/>
<evidence type="ECO:0000256" key="7">
    <source>
        <dbReference type="ARBA" id="ARBA00044228"/>
    </source>
</evidence>
<feature type="non-terminal residue" evidence="11">
    <location>
        <position position="1"/>
    </location>
</feature>
<dbReference type="AlphaFoldDB" id="A0A6A4L4A7"/>
<protein>
    <recommendedName>
        <fullName evidence="6">Translation initiation factor eIF2B subunit beta</fullName>
    </recommendedName>
    <alternativeName>
        <fullName evidence="7">eIF2B GDP-GTP exchange factor subunit beta</fullName>
    </alternativeName>
</protein>
<dbReference type="InterPro" id="IPR051855">
    <property type="entry name" value="eIF2B_beta_subunit"/>
</dbReference>
<accession>A0A6A4L4A7</accession>
<dbReference type="GO" id="GO:0005829">
    <property type="term" value="C:cytosol"/>
    <property type="evidence" value="ECO:0007669"/>
    <property type="project" value="UniProtKB-SubCell"/>
</dbReference>
<dbReference type="GO" id="GO:0005851">
    <property type="term" value="C:eukaryotic translation initiation factor 2B complex"/>
    <property type="evidence" value="ECO:0007669"/>
    <property type="project" value="TreeGrafter"/>
</dbReference>
<dbReference type="PANTHER" id="PTHR45859">
    <property type="entry name" value="TRANSLATION INITIATION FACTOR EIF-2B SUBUNIT BETA"/>
    <property type="match status" value="1"/>
</dbReference>
<evidence type="ECO:0000256" key="2">
    <source>
        <dbReference type="ARBA" id="ARBA00007251"/>
    </source>
</evidence>
<evidence type="ECO:0000256" key="8">
    <source>
        <dbReference type="ARBA" id="ARBA00046432"/>
    </source>
</evidence>
<feature type="transmembrane region" description="Helical" evidence="10">
    <location>
        <begin position="214"/>
        <end position="234"/>
    </location>
</feature>
<dbReference type="PANTHER" id="PTHR45859:SF1">
    <property type="entry name" value="TRANSLATION INITIATION FACTOR EIF-2B SUBUNIT BETA"/>
    <property type="match status" value="1"/>
</dbReference>
<comment type="caution">
    <text evidence="11">The sequence shown here is derived from an EMBL/GenBank/DDBJ whole genome shotgun (WGS) entry which is preliminary data.</text>
</comment>
<evidence type="ECO:0000256" key="4">
    <source>
        <dbReference type="ARBA" id="ARBA00022540"/>
    </source>
</evidence>
<dbReference type="InterPro" id="IPR042529">
    <property type="entry name" value="IF_2B-like_C"/>
</dbReference>
<gene>
    <name evidence="11" type="ORF">C3L33_15093</name>
</gene>
<keyword evidence="10" id="KW-0472">Membrane</keyword>
<dbReference type="GO" id="GO:0003743">
    <property type="term" value="F:translation initiation factor activity"/>
    <property type="evidence" value="ECO:0007669"/>
    <property type="project" value="UniProtKB-KW"/>
</dbReference>
<dbReference type="Gene3D" id="3.40.50.10470">
    <property type="entry name" value="Translation initiation factor eif-2b, domain 2"/>
    <property type="match status" value="1"/>
</dbReference>
<keyword evidence="5" id="KW-0648">Protein biosynthesis</keyword>
<keyword evidence="12" id="KW-1185">Reference proteome</keyword>
<evidence type="ECO:0000256" key="5">
    <source>
        <dbReference type="ARBA" id="ARBA00022917"/>
    </source>
</evidence>
<evidence type="ECO:0000256" key="1">
    <source>
        <dbReference type="ARBA" id="ARBA00004514"/>
    </source>
</evidence>
<evidence type="ECO:0000256" key="9">
    <source>
        <dbReference type="RuleBase" id="RU003814"/>
    </source>
</evidence>
<keyword evidence="3" id="KW-0963">Cytoplasm</keyword>
<evidence type="ECO:0000313" key="11">
    <source>
        <dbReference type="EMBL" id="KAE9453020.1"/>
    </source>
</evidence>
<name>A0A6A4L4A7_9ERIC</name>
<comment type="subunit">
    <text evidence="8">Component of the translation initiation factor 2B (eIF2B) complex which is a heterodecamer of two sets of five different subunits: alpha, beta, gamma, delta and epsilon. Subunits alpha, beta and delta comprise a regulatory subcomplex and subunits epsilon and gamma comprise a catalytic subcomplex. Within the complex, the hexameric regulatory complex resides at the center, with the two heterodimeric catalytic subcomplexes bound on opposite sides.</text>
</comment>
<dbReference type="Pfam" id="PF01008">
    <property type="entry name" value="IF-2B"/>
    <property type="match status" value="1"/>
</dbReference>
<keyword evidence="10" id="KW-1133">Transmembrane helix</keyword>
<evidence type="ECO:0000256" key="6">
    <source>
        <dbReference type="ARBA" id="ARBA00044122"/>
    </source>
</evidence>
<sequence>IDIITYVRFDIFRDDEKFEDSLAATCGTGGGGRRFTWIARDRGMYLKDVPGNRDEFWHSWRSGSGGELVIIFKIIMHALHDVEGSHATGRSTAELLRSLISQQRLPSPNQAEALIEAVKVVGEKLTAANPVELAVGNIVKRVLHIIREEDLSAVTSDVGGLYLSAETDDEDIAECDYDHVASAAAVACRRILHRPSLHTLLENTGGDSEAKGNFIFILLLSVFINYFNLCFITADRNLSSRKLKHNVIEAVNELIGEIDACHEQIAEQAVEHIHDNQVILTLGHSRTVLEFLSAAKDKKRSFRVFIAEGAPRYQGHVLAKELAKRGVQSTVVTDSAVFAIISRVNMVIVGVHAVMANGGIIAPVGLRMVALAARTHAIPFVVLAGMHELCPSYPHNPEVLLNDMRCPSELIEFGEFSDCMDFGIGSGSPLVHVVNPAFDYVPPELVSLFITDM</sequence>
<dbReference type="Proteomes" id="UP000428333">
    <property type="component" value="Linkage Group LG09"/>
</dbReference>